<evidence type="ECO:0000256" key="1">
    <source>
        <dbReference type="ARBA" id="ARBA00004477"/>
    </source>
</evidence>
<evidence type="ECO:0000256" key="12">
    <source>
        <dbReference type="ARBA" id="ARBA00022989"/>
    </source>
</evidence>
<evidence type="ECO:0000259" key="22">
    <source>
        <dbReference type="PROSITE" id="PS50255"/>
    </source>
</evidence>
<feature type="binding site" description="axial binding residue" evidence="20">
    <location>
        <position position="74"/>
    </location>
    <ligand>
        <name>heme</name>
        <dbReference type="ChEBI" id="CHEBI:30413"/>
    </ligand>
    <ligandPart>
        <name>Fe</name>
        <dbReference type="ChEBI" id="CHEBI:18248"/>
    </ligandPart>
</feature>
<evidence type="ECO:0000256" key="13">
    <source>
        <dbReference type="ARBA" id="ARBA00023002"/>
    </source>
</evidence>
<protein>
    <recommendedName>
        <fullName evidence="18">Fatty acid 2-hydroxylase</fullName>
        <ecNumber evidence="18">1.-.-.-</ecNumber>
    </recommendedName>
</protein>
<keyword evidence="13 18" id="KW-0560">Oxidoreductase</keyword>
<dbReference type="AlphaFoldDB" id="A0A8J8ND82"/>
<evidence type="ECO:0000256" key="2">
    <source>
        <dbReference type="ARBA" id="ARBA00004991"/>
    </source>
</evidence>
<dbReference type="SMART" id="SM01117">
    <property type="entry name" value="Cyt-b5"/>
    <property type="match status" value="1"/>
</dbReference>
<evidence type="ECO:0000256" key="15">
    <source>
        <dbReference type="ARBA" id="ARBA00023098"/>
    </source>
</evidence>
<evidence type="ECO:0000256" key="8">
    <source>
        <dbReference type="ARBA" id="ARBA00022723"/>
    </source>
</evidence>
<feature type="binding site" evidence="19">
    <location>
        <position position="238"/>
    </location>
    <ligand>
        <name>Zn(2+)</name>
        <dbReference type="ChEBI" id="CHEBI:29105"/>
        <label>1</label>
    </ligand>
</feature>
<sequence>MTLPPKAAKKDLLLFSTEQDLQSFHQANPFLAVVAYQGVVYDAGSYLEHHPGGPSMIQRQLGSAIDQVFEDYGHSKSAKGMFAQMDKIGYVGKVQKSQGAQQLRIGSGKWRPDYERAILWQMITGDIDKEGYVEFVKEGKVFFNPVKEPRLFESDFLEFFTRTPWFAIPIIWLPIIGYIIYEGCQIDQLATLASLPFGIVIWTLLEYMIHRFVFHGETTWLQDSKPFFLIHFLSHGIHHAFPQDPLRLVFPPALGLSTFQFIFRPVFEMVFPEWAVNGMLAGAVIGYVTYDLMHYFLHHAKISDAPRSPQGRAERYWVNTMKYHMRHHYKDDELGFGVSQRLWDVVFGTELIGGRKL</sequence>
<keyword evidence="9 18" id="KW-0256">Endoplasmic reticulum</keyword>
<dbReference type="Gene3D" id="3.10.120.10">
    <property type="entry name" value="Cytochrome b5-like heme/steroid binding domain"/>
    <property type="match status" value="1"/>
</dbReference>
<dbReference type="PROSITE" id="PS00191">
    <property type="entry name" value="CYTOCHROME_B5_1"/>
    <property type="match status" value="1"/>
</dbReference>
<dbReference type="PANTHER" id="PTHR12863">
    <property type="entry name" value="FATTY ACID HYDROXYLASE"/>
    <property type="match status" value="1"/>
</dbReference>
<dbReference type="SUPFAM" id="SSF55856">
    <property type="entry name" value="Cytochrome b5-like heme/steroid binding domain"/>
    <property type="match status" value="1"/>
</dbReference>
<dbReference type="GO" id="GO:0006633">
    <property type="term" value="P:fatty acid biosynthetic process"/>
    <property type="evidence" value="ECO:0007669"/>
    <property type="project" value="UniProtKB-KW"/>
</dbReference>
<dbReference type="Proteomes" id="UP000785679">
    <property type="component" value="Unassembled WGS sequence"/>
</dbReference>
<feature type="binding site" evidence="19">
    <location>
        <position position="239"/>
    </location>
    <ligand>
        <name>Zn(2+)</name>
        <dbReference type="ChEBI" id="CHEBI:29105"/>
        <label>1</label>
    </ligand>
</feature>
<gene>
    <name evidence="23" type="ORF">FGO68_gene14679</name>
</gene>
<evidence type="ECO:0000256" key="19">
    <source>
        <dbReference type="PIRSR" id="PIRSR005149-1"/>
    </source>
</evidence>
<feature type="binding site" evidence="19">
    <location>
        <position position="235"/>
    </location>
    <ligand>
        <name>Zn(2+)</name>
        <dbReference type="ChEBI" id="CHEBI:29105"/>
        <label>1</label>
    </ligand>
</feature>
<dbReference type="GO" id="GO:0080132">
    <property type="term" value="F:fatty acid 2-hydroxylase activity"/>
    <property type="evidence" value="ECO:0007669"/>
    <property type="project" value="InterPro"/>
</dbReference>
<dbReference type="InterPro" id="IPR001199">
    <property type="entry name" value="Cyt_B5-like_heme/steroid-bd"/>
</dbReference>
<keyword evidence="8 18" id="KW-0479">Metal-binding</keyword>
<evidence type="ECO:0000256" key="3">
    <source>
        <dbReference type="ARBA" id="ARBA00005189"/>
    </source>
</evidence>
<keyword evidence="7 21" id="KW-0812">Transmembrane</keyword>
<dbReference type="InterPro" id="IPR006694">
    <property type="entry name" value="Fatty_acid_hydroxylase"/>
</dbReference>
<dbReference type="OrthoDB" id="260519at2759"/>
<keyword evidence="12 21" id="KW-1133">Transmembrane helix</keyword>
<evidence type="ECO:0000256" key="6">
    <source>
        <dbReference type="ARBA" id="ARBA00022617"/>
    </source>
</evidence>
<comment type="function">
    <text evidence="18">Catalyzes stereospecific hydroxylation of free fatty acids at the C-2 position to produce (R)-2-hydroxy fatty acids, which are building blocks of sphingolipids and glycosphingolipids common in neural tissue and epidermis. Plays an essential role in the synthesis of galactosphingolipids of the myelin sheath. Responsible for the synthesis of sphingolipids and glycosphingolipids involved in the formation of epidermal lamellar bodies critical for skin permeability barrier. Participates in the synthesis of glycosphingolipids and a fraction of type II wax diesters in sebaceous gland, specifically regulating hair follicle homeostasis. Involved in the synthesis of sphingolipids of plasma membrane rafts, controlling lipid raft mobility and trafficking of raft-associated proteins.</text>
</comment>
<comment type="cofactor">
    <cofactor evidence="20">
        <name>Fe cation</name>
        <dbReference type="ChEBI" id="CHEBI:24875"/>
    </cofactor>
</comment>
<dbReference type="InterPro" id="IPR036400">
    <property type="entry name" value="Cyt_B5-like_heme/steroid_sf"/>
</dbReference>
<evidence type="ECO:0000256" key="4">
    <source>
        <dbReference type="ARBA" id="ARBA00005747"/>
    </source>
</evidence>
<feature type="binding site" description="axial binding residue" evidence="20">
    <location>
        <position position="50"/>
    </location>
    <ligand>
        <name>heme</name>
        <dbReference type="ChEBI" id="CHEBI:30413"/>
    </ligand>
    <ligandPart>
        <name>Fe</name>
        <dbReference type="ChEBI" id="CHEBI:18248"/>
    </ligandPart>
</feature>
<evidence type="ECO:0000256" key="11">
    <source>
        <dbReference type="ARBA" id="ARBA00022833"/>
    </source>
</evidence>
<dbReference type="GO" id="GO:0005506">
    <property type="term" value="F:iron ion binding"/>
    <property type="evidence" value="ECO:0007669"/>
    <property type="project" value="UniProtKB-UniRule"/>
</dbReference>
<dbReference type="Pfam" id="PF04116">
    <property type="entry name" value="FA_hydroxylase"/>
    <property type="match status" value="1"/>
</dbReference>
<evidence type="ECO:0000256" key="17">
    <source>
        <dbReference type="ARBA" id="ARBA00023160"/>
    </source>
</evidence>
<dbReference type="EMBL" id="RRYP01020728">
    <property type="protein sequence ID" value="TNV72841.1"/>
    <property type="molecule type" value="Genomic_DNA"/>
</dbReference>
<evidence type="ECO:0000313" key="24">
    <source>
        <dbReference type="Proteomes" id="UP000785679"/>
    </source>
</evidence>
<dbReference type="EC" id="1.-.-.-" evidence="18"/>
<keyword evidence="5 18" id="KW-0444">Lipid biosynthesis</keyword>
<dbReference type="PROSITE" id="PS50255">
    <property type="entry name" value="CYTOCHROME_B5_2"/>
    <property type="match status" value="1"/>
</dbReference>
<evidence type="ECO:0000256" key="20">
    <source>
        <dbReference type="PIRSR" id="PIRSR005149-50"/>
    </source>
</evidence>
<organism evidence="23 24">
    <name type="scientific">Halteria grandinella</name>
    <dbReference type="NCBI Taxonomy" id="5974"/>
    <lineage>
        <taxon>Eukaryota</taxon>
        <taxon>Sar</taxon>
        <taxon>Alveolata</taxon>
        <taxon>Ciliophora</taxon>
        <taxon>Intramacronucleata</taxon>
        <taxon>Spirotrichea</taxon>
        <taxon>Stichotrichia</taxon>
        <taxon>Sporadotrichida</taxon>
        <taxon>Halteriidae</taxon>
        <taxon>Halteria</taxon>
    </lineage>
</organism>
<accession>A0A8J8ND82</accession>
<feature type="binding site" evidence="19">
    <location>
        <position position="328"/>
    </location>
    <ligand>
        <name>Zn(2+)</name>
        <dbReference type="ChEBI" id="CHEBI:29105"/>
        <label>1</label>
    </ligand>
</feature>
<evidence type="ECO:0000256" key="10">
    <source>
        <dbReference type="ARBA" id="ARBA00022832"/>
    </source>
</evidence>
<dbReference type="InterPro" id="IPR014430">
    <property type="entry name" value="Scs7"/>
</dbReference>
<evidence type="ECO:0000313" key="23">
    <source>
        <dbReference type="EMBL" id="TNV72841.1"/>
    </source>
</evidence>
<dbReference type="PIRSF" id="PIRSF005149">
    <property type="entry name" value="IPC-B_HD"/>
    <property type="match status" value="1"/>
</dbReference>
<keyword evidence="17 18" id="KW-0275">Fatty acid biosynthesis</keyword>
<keyword evidence="14 18" id="KW-0408">Iron</keyword>
<keyword evidence="15 18" id="KW-0443">Lipid metabolism</keyword>
<evidence type="ECO:0000256" key="18">
    <source>
        <dbReference type="PIRNR" id="PIRNR005149"/>
    </source>
</evidence>
<dbReference type="Pfam" id="PF00173">
    <property type="entry name" value="Cyt-b5"/>
    <property type="match status" value="1"/>
</dbReference>
<keyword evidence="24" id="KW-1185">Reference proteome</keyword>
<dbReference type="GO" id="GO:0020037">
    <property type="term" value="F:heme binding"/>
    <property type="evidence" value="ECO:0007669"/>
    <property type="project" value="InterPro"/>
</dbReference>
<comment type="subcellular location">
    <subcellularLocation>
        <location evidence="1">Endoplasmic reticulum membrane</location>
        <topology evidence="1">Multi-pass membrane protein</topology>
    </subcellularLocation>
</comment>
<comment type="pathway">
    <text evidence="2">Sphingolipid metabolism.</text>
</comment>
<feature type="transmembrane region" description="Helical" evidence="21">
    <location>
        <begin position="159"/>
        <end position="180"/>
    </location>
</feature>
<keyword evidence="16 18" id="KW-0472">Membrane</keyword>
<feature type="domain" description="Cytochrome b5 heme-binding" evidence="22">
    <location>
        <begin position="34"/>
        <end position="92"/>
    </location>
</feature>
<evidence type="ECO:0000256" key="16">
    <source>
        <dbReference type="ARBA" id="ARBA00023136"/>
    </source>
</evidence>
<name>A0A8J8ND82_HALGN</name>
<evidence type="ECO:0000256" key="7">
    <source>
        <dbReference type="ARBA" id="ARBA00022692"/>
    </source>
</evidence>
<feature type="binding site" evidence="19">
    <location>
        <position position="324"/>
    </location>
    <ligand>
        <name>Zn(2+)</name>
        <dbReference type="ChEBI" id="CHEBI:29105"/>
        <label>1</label>
    </ligand>
</feature>
<dbReference type="PANTHER" id="PTHR12863:SF1">
    <property type="entry name" value="FATTY ACID 2-HYDROXYLASE"/>
    <property type="match status" value="1"/>
</dbReference>
<comment type="similarity">
    <text evidence="4 18">Belongs to the sterol desaturase family. SCS7 subfamily.</text>
</comment>
<evidence type="ECO:0000256" key="5">
    <source>
        <dbReference type="ARBA" id="ARBA00022516"/>
    </source>
</evidence>
<feature type="binding site" evidence="19">
    <location>
        <position position="298"/>
    </location>
    <ligand>
        <name>Zn(2+)</name>
        <dbReference type="ChEBI" id="CHEBI:29105"/>
        <label>1</label>
    </ligand>
</feature>
<proteinExistence type="inferred from homology"/>
<feature type="binding site" evidence="19">
    <location>
        <position position="294"/>
    </location>
    <ligand>
        <name>Zn(2+)</name>
        <dbReference type="ChEBI" id="CHEBI:29105"/>
        <label>1</label>
    </ligand>
</feature>
<feature type="binding site" evidence="19">
    <location>
        <position position="327"/>
    </location>
    <ligand>
        <name>Zn(2+)</name>
        <dbReference type="ChEBI" id="CHEBI:29105"/>
        <label>1</label>
    </ligand>
</feature>
<comment type="pathway">
    <text evidence="3">Lipid metabolism.</text>
</comment>
<feature type="transmembrane region" description="Helical" evidence="21">
    <location>
        <begin position="186"/>
        <end position="205"/>
    </location>
</feature>
<dbReference type="GO" id="GO:0005789">
    <property type="term" value="C:endoplasmic reticulum membrane"/>
    <property type="evidence" value="ECO:0007669"/>
    <property type="project" value="UniProtKB-SubCell"/>
</dbReference>
<evidence type="ECO:0000256" key="21">
    <source>
        <dbReference type="SAM" id="Phobius"/>
    </source>
</evidence>
<feature type="binding site" evidence="19">
    <location>
        <position position="215"/>
    </location>
    <ligand>
        <name>Zn(2+)</name>
        <dbReference type="ChEBI" id="CHEBI:29105"/>
        <label>1</label>
    </ligand>
</feature>
<evidence type="ECO:0000256" key="14">
    <source>
        <dbReference type="ARBA" id="ARBA00023004"/>
    </source>
</evidence>
<keyword evidence="10 18" id="KW-0276">Fatty acid metabolism</keyword>
<keyword evidence="6 20" id="KW-0349">Heme</keyword>
<comment type="cofactor">
    <cofactor evidence="18 19">
        <name>Zn(2+)</name>
        <dbReference type="ChEBI" id="CHEBI:29105"/>
    </cofactor>
    <text evidence="18 19">Binds 2 Zn(2+) ions per subunit that likely form a catalytic dimetal center.</text>
</comment>
<keyword evidence="11 19" id="KW-0862">Zinc</keyword>
<evidence type="ECO:0000256" key="9">
    <source>
        <dbReference type="ARBA" id="ARBA00022824"/>
    </source>
</evidence>
<reference evidence="23" key="1">
    <citation type="submission" date="2019-06" db="EMBL/GenBank/DDBJ databases">
        <authorList>
            <person name="Zheng W."/>
        </authorList>
    </citation>
    <scope>NUCLEOTIDE SEQUENCE</scope>
    <source>
        <strain evidence="23">QDHG01</strain>
    </source>
</reference>
<feature type="binding site" evidence="19">
    <location>
        <position position="210"/>
    </location>
    <ligand>
        <name>Zn(2+)</name>
        <dbReference type="ChEBI" id="CHEBI:29105"/>
        <label>1</label>
    </ligand>
</feature>
<dbReference type="InterPro" id="IPR018506">
    <property type="entry name" value="Cyt_B5_heme-BS"/>
</dbReference>
<comment type="caution">
    <text evidence="23">The sequence shown here is derived from an EMBL/GenBank/DDBJ whole genome shotgun (WGS) entry which is preliminary data.</text>
</comment>
<feature type="transmembrane region" description="Helical" evidence="21">
    <location>
        <begin position="279"/>
        <end position="297"/>
    </location>
</feature>